<dbReference type="GO" id="GO:0008757">
    <property type="term" value="F:S-adenosylmethionine-dependent methyltransferase activity"/>
    <property type="evidence" value="ECO:0007669"/>
    <property type="project" value="InterPro"/>
</dbReference>
<sequence>MKILNEKLFYSLIEDINKDFSGWDFSYINGRMEEFPLSYSYTNEVLKEIKDNIFLLDMGTGGGEYLASFKNLPVNTFATEGYEPNIVIARERLTTLGIEVYEVLDDEKLPFNSEFFNLIINRHESYSIREIQRILKPEGIFITQQVGGLNDSDINVALGCEQSEFYHWDLKKASKDLEDGGFHILDQIEDITKTRFYDVGAIIYYLKVIPWQIPDFSIEKYYDKLIEIHNKIQRERYIDFICHRFFIKAKKK</sequence>
<dbReference type="Pfam" id="PF08241">
    <property type="entry name" value="Methyltransf_11"/>
    <property type="match status" value="1"/>
</dbReference>
<evidence type="ECO:0000313" key="2">
    <source>
        <dbReference type="EMBL" id="KIE46150.1"/>
    </source>
</evidence>
<dbReference type="STRING" id="29341.RSJ17_15240"/>
<protein>
    <submittedName>
        <fullName evidence="2">Methyltransferase domain protein</fullName>
    </submittedName>
</protein>
<keyword evidence="3" id="KW-1185">Reference proteome</keyword>
<proteinExistence type="predicted"/>
<dbReference type="PANTHER" id="PTHR43460:SF1">
    <property type="entry name" value="METHYLTRANSFERASE TYPE 11 DOMAIN-CONTAINING PROTEIN"/>
    <property type="match status" value="1"/>
</dbReference>
<gene>
    <name evidence="2" type="ORF">U732_2059</name>
</gene>
<evidence type="ECO:0000259" key="1">
    <source>
        <dbReference type="Pfam" id="PF08241"/>
    </source>
</evidence>
<dbReference type="Gene3D" id="3.40.50.150">
    <property type="entry name" value="Vaccinia Virus protein VP39"/>
    <property type="match status" value="1"/>
</dbReference>
<dbReference type="PANTHER" id="PTHR43460">
    <property type="entry name" value="METHYLTRANSFERASE"/>
    <property type="match status" value="1"/>
</dbReference>
<dbReference type="AlphaFoldDB" id="A0A0C1UFF7"/>
<organism evidence="2 3">
    <name type="scientific">Clostridium argentinense CDC 2741</name>
    <dbReference type="NCBI Taxonomy" id="1418104"/>
    <lineage>
        <taxon>Bacteria</taxon>
        <taxon>Bacillati</taxon>
        <taxon>Bacillota</taxon>
        <taxon>Clostridia</taxon>
        <taxon>Eubacteriales</taxon>
        <taxon>Clostridiaceae</taxon>
        <taxon>Clostridium</taxon>
    </lineage>
</organism>
<keyword evidence="2" id="KW-0808">Transferase</keyword>
<dbReference type="EMBL" id="AYSO01000017">
    <property type="protein sequence ID" value="KIE46150.1"/>
    <property type="molecule type" value="Genomic_DNA"/>
</dbReference>
<evidence type="ECO:0000313" key="3">
    <source>
        <dbReference type="Proteomes" id="UP000031366"/>
    </source>
</evidence>
<accession>A0A0C1UFF7</accession>
<dbReference type="InterPro" id="IPR052939">
    <property type="entry name" value="23S_rRNA_MeTrnsfrase_RlmA"/>
</dbReference>
<dbReference type="InterPro" id="IPR013216">
    <property type="entry name" value="Methyltransf_11"/>
</dbReference>
<name>A0A0C1UFF7_9CLOT</name>
<dbReference type="SUPFAM" id="SSF53335">
    <property type="entry name" value="S-adenosyl-L-methionine-dependent methyltransferases"/>
    <property type="match status" value="1"/>
</dbReference>
<reference evidence="2 3" key="1">
    <citation type="journal article" date="2015" name="Infect. Genet. Evol.">
        <title>Genomic sequences of six botulinum neurotoxin-producing strains representing three clostridial species illustrate the mobility and diversity of botulinum neurotoxin genes.</title>
        <authorList>
            <person name="Smith T.J."/>
            <person name="Hill K.K."/>
            <person name="Xie G."/>
            <person name="Foley B.T."/>
            <person name="Williamson C.H."/>
            <person name="Foster J.T."/>
            <person name="Johnson S.L."/>
            <person name="Chertkov O."/>
            <person name="Teshima H."/>
            <person name="Gibbons H.S."/>
            <person name="Johnsky L.A."/>
            <person name="Karavis M.A."/>
            <person name="Smith L.A."/>
        </authorList>
    </citation>
    <scope>NUCLEOTIDE SEQUENCE [LARGE SCALE GENOMIC DNA]</scope>
    <source>
        <strain evidence="2 3">CDC 2741</strain>
    </source>
</reference>
<dbReference type="RefSeq" id="WP_039634074.1">
    <property type="nucleotide sequence ID" value="NZ_AYSO01000017.1"/>
</dbReference>
<feature type="domain" description="Methyltransferase type 11" evidence="1">
    <location>
        <begin position="56"/>
        <end position="142"/>
    </location>
</feature>
<comment type="caution">
    <text evidence="2">The sequence shown here is derived from an EMBL/GenBank/DDBJ whole genome shotgun (WGS) entry which is preliminary data.</text>
</comment>
<keyword evidence="2" id="KW-0489">Methyltransferase</keyword>
<dbReference type="Proteomes" id="UP000031366">
    <property type="component" value="Unassembled WGS sequence"/>
</dbReference>
<dbReference type="GO" id="GO:0032259">
    <property type="term" value="P:methylation"/>
    <property type="evidence" value="ECO:0007669"/>
    <property type="project" value="UniProtKB-KW"/>
</dbReference>
<dbReference type="InterPro" id="IPR029063">
    <property type="entry name" value="SAM-dependent_MTases_sf"/>
</dbReference>